<protein>
    <recommendedName>
        <fullName evidence="3">Phosphatidic acid phosphatase type 2/haloperoxidase domain-containing protein</fullName>
    </recommendedName>
</protein>
<dbReference type="Gene3D" id="1.20.144.10">
    <property type="entry name" value="Phosphatidic acid phosphatase type 2/haloperoxidase"/>
    <property type="match status" value="1"/>
</dbReference>
<comment type="caution">
    <text evidence="4">The sequence shown here is derived from an EMBL/GenBank/DDBJ whole genome shotgun (WGS) entry which is preliminary data.</text>
</comment>
<evidence type="ECO:0000256" key="2">
    <source>
        <dbReference type="SAM" id="Phobius"/>
    </source>
</evidence>
<keyword evidence="5" id="KW-1185">Reference proteome</keyword>
<feature type="region of interest" description="Disordered" evidence="1">
    <location>
        <begin position="1"/>
        <end position="76"/>
    </location>
</feature>
<dbReference type="Pfam" id="PF01569">
    <property type="entry name" value="PAP2"/>
    <property type="match status" value="1"/>
</dbReference>
<feature type="domain" description="Phosphatidic acid phosphatase type 2/haloperoxidase" evidence="3">
    <location>
        <begin position="135"/>
        <end position="270"/>
    </location>
</feature>
<evidence type="ECO:0000259" key="3">
    <source>
        <dbReference type="SMART" id="SM00014"/>
    </source>
</evidence>
<dbReference type="AlphaFoldDB" id="A0A919FMN6"/>
<feature type="transmembrane region" description="Helical" evidence="2">
    <location>
        <begin position="337"/>
        <end position="356"/>
    </location>
</feature>
<reference evidence="4" key="2">
    <citation type="submission" date="2020-09" db="EMBL/GenBank/DDBJ databases">
        <authorList>
            <person name="Sun Q."/>
            <person name="Zhou Y."/>
        </authorList>
    </citation>
    <scope>NUCLEOTIDE SEQUENCE</scope>
    <source>
        <strain evidence="4">CGMCC 4.7398</strain>
    </source>
</reference>
<organism evidence="4 5">
    <name type="scientific">Promicromonospora soli</name>
    <dbReference type="NCBI Taxonomy" id="2035533"/>
    <lineage>
        <taxon>Bacteria</taxon>
        <taxon>Bacillati</taxon>
        <taxon>Actinomycetota</taxon>
        <taxon>Actinomycetes</taxon>
        <taxon>Micrococcales</taxon>
        <taxon>Promicromonosporaceae</taxon>
        <taxon>Promicromonospora</taxon>
    </lineage>
</organism>
<evidence type="ECO:0000313" key="4">
    <source>
        <dbReference type="EMBL" id="GHH69187.1"/>
    </source>
</evidence>
<keyword evidence="2" id="KW-1133">Transmembrane helix</keyword>
<dbReference type="SMART" id="SM00014">
    <property type="entry name" value="acidPPc"/>
    <property type="match status" value="1"/>
</dbReference>
<feature type="transmembrane region" description="Helical" evidence="2">
    <location>
        <begin position="297"/>
        <end position="317"/>
    </location>
</feature>
<dbReference type="SUPFAM" id="SSF48317">
    <property type="entry name" value="Acid phosphatase/Vanadium-dependent haloperoxidase"/>
    <property type="match status" value="1"/>
</dbReference>
<name>A0A919FMN6_9MICO</name>
<dbReference type="EMBL" id="BNAS01000002">
    <property type="protein sequence ID" value="GHH69187.1"/>
    <property type="molecule type" value="Genomic_DNA"/>
</dbReference>
<keyword evidence="2" id="KW-0812">Transmembrane</keyword>
<dbReference type="InterPro" id="IPR000326">
    <property type="entry name" value="PAP2/HPO"/>
</dbReference>
<reference evidence="4" key="1">
    <citation type="journal article" date="2014" name="Int. J. Syst. Evol. Microbiol.">
        <title>Complete genome sequence of Corynebacterium casei LMG S-19264T (=DSM 44701T), isolated from a smear-ripened cheese.</title>
        <authorList>
            <consortium name="US DOE Joint Genome Institute (JGI-PGF)"/>
            <person name="Walter F."/>
            <person name="Albersmeier A."/>
            <person name="Kalinowski J."/>
            <person name="Ruckert C."/>
        </authorList>
    </citation>
    <scope>NUCLEOTIDE SEQUENCE</scope>
    <source>
        <strain evidence="4">CGMCC 4.7398</strain>
    </source>
</reference>
<evidence type="ECO:0000256" key="1">
    <source>
        <dbReference type="SAM" id="MobiDB-lite"/>
    </source>
</evidence>
<keyword evidence="2" id="KW-0472">Membrane</keyword>
<dbReference type="RefSeq" id="WP_229872219.1">
    <property type="nucleotide sequence ID" value="NZ_BNAS01000002.1"/>
</dbReference>
<dbReference type="InterPro" id="IPR036938">
    <property type="entry name" value="PAP2/HPO_sf"/>
</dbReference>
<feature type="transmembrane region" description="Helical" evidence="2">
    <location>
        <begin position="135"/>
        <end position="156"/>
    </location>
</feature>
<feature type="transmembrane region" description="Helical" evidence="2">
    <location>
        <begin position="228"/>
        <end position="249"/>
    </location>
</feature>
<dbReference type="Proteomes" id="UP000627369">
    <property type="component" value="Unassembled WGS sequence"/>
</dbReference>
<sequence length="363" mass="36872">MTDRTRPLPELPQPSRSRVTGTAKGYTQPAASAPRARKTRPVRPPAGPPSGQVGPPSAAPSRRFGGRPTPARVPGLQPRLRPRVIAGVVAVLALWGVWATWDTFVASERGQRADQLALEGAARGQGVLWELAEPVLGVVSNTFVGLGLAAAVILALARGRWWLAAQVAILVAGSNLTTQVLKHAVLDRPALLDVARADVNTLPSGHTTVAASVAAGLLIAVPRRWRPVVAVVGAAYTGATGVSTLIGQWHRPSDVVAAILVVLAWGAGVCAVSSASSLDAPRGGGERGGVEPGSSSAAGLLLVGALGTGALALGALGSVRGYGWALPIGGDVTAYTGGLFGVVAVTLGSFALLLLVRQSTARP</sequence>
<feature type="transmembrane region" description="Helical" evidence="2">
    <location>
        <begin position="84"/>
        <end position="101"/>
    </location>
</feature>
<feature type="transmembrane region" description="Helical" evidence="2">
    <location>
        <begin position="255"/>
        <end position="276"/>
    </location>
</feature>
<evidence type="ECO:0000313" key="5">
    <source>
        <dbReference type="Proteomes" id="UP000627369"/>
    </source>
</evidence>
<proteinExistence type="predicted"/>
<gene>
    <name evidence="4" type="ORF">GCM10017772_13760</name>
</gene>
<accession>A0A919FMN6</accession>